<accession>A0A1R1RKB0</accession>
<dbReference type="InterPro" id="IPR018392">
    <property type="entry name" value="LysM"/>
</dbReference>
<reference evidence="3 4" key="1">
    <citation type="submission" date="2017-01" db="EMBL/GenBank/DDBJ databases">
        <title>Bacillus phylogenomics.</title>
        <authorList>
            <person name="Dunlap C."/>
        </authorList>
    </citation>
    <scope>NUCLEOTIDE SEQUENCE [LARGE SCALE GENOMIC DNA]</scope>
    <source>
        <strain evidence="3 4">NRRL B-41282</strain>
    </source>
</reference>
<proteinExistence type="predicted"/>
<dbReference type="NCBIfam" id="TIGR02899">
    <property type="entry name" value="spore_safA"/>
    <property type="match status" value="1"/>
</dbReference>
<evidence type="ECO:0000313" key="3">
    <source>
        <dbReference type="EMBL" id="OMI04721.1"/>
    </source>
</evidence>
<dbReference type="SUPFAM" id="SSF54106">
    <property type="entry name" value="LysM domain"/>
    <property type="match status" value="1"/>
</dbReference>
<dbReference type="EMBL" id="MTJL01000024">
    <property type="protein sequence ID" value="OMI04721.1"/>
    <property type="molecule type" value="Genomic_DNA"/>
</dbReference>
<dbReference type="RefSeq" id="WP_076762962.1">
    <property type="nucleotide sequence ID" value="NZ_JARMMK010000004.1"/>
</dbReference>
<dbReference type="Proteomes" id="UP000187367">
    <property type="component" value="Unassembled WGS sequence"/>
</dbReference>
<dbReference type="AlphaFoldDB" id="A0A1R1QJ87"/>
<comment type="caution">
    <text evidence="3">The sequence shown here is derived from an EMBL/GenBank/DDBJ whole genome shotgun (WGS) entry which is preliminary data.</text>
</comment>
<protein>
    <submittedName>
        <fullName evidence="3">Peptigoglycan-binding protein LysM</fullName>
    </submittedName>
</protein>
<evidence type="ECO:0000313" key="4">
    <source>
        <dbReference type="Proteomes" id="UP000187367"/>
    </source>
</evidence>
<feature type="region of interest" description="Disordered" evidence="1">
    <location>
        <begin position="34"/>
        <end position="112"/>
    </location>
</feature>
<dbReference type="Pfam" id="PF01476">
    <property type="entry name" value="LysM"/>
    <property type="match status" value="1"/>
</dbReference>
<sequence length="359" mass="39833">MKIHIVQKGDSLEKIAERYEVDFQELKKLNSQLSNPDLIMPGMKIKVPSGGVPVKKEEEVNMRKEFPKKQEHPFAKEKPKGKLDVEDIKPKEKPSTPYVPPVPNSGQSSMPEGDISNLYQNVNQLHQPFVPPKPYEHHKKGPNMNFPWTNEEESNMENVNYPNIPQPPNVGAAGDENKKFHGMPNVAPAYHHPYPYHPGCLIPVSPVLPGTGLCYPWYPYPAHQMPYMPQPGYVSPAEYDGDDNMSHDNPGHHGYQQQPYQQQPYQQQPMTAPAYMPSYAPYQPMPGYAPPNVGHGGDPNMSHGGGDDCGCGPGQFPGGYQGGVPYGQMPQMGSPYGMGGYGQQPAGGQMFNRPEDDED</sequence>
<keyword evidence="4" id="KW-1185">Reference proteome</keyword>
<evidence type="ECO:0000256" key="1">
    <source>
        <dbReference type="SAM" id="MobiDB-lite"/>
    </source>
</evidence>
<gene>
    <name evidence="3" type="ORF">BW143_12710</name>
</gene>
<dbReference type="CDD" id="cd00118">
    <property type="entry name" value="LysM"/>
    <property type="match status" value="1"/>
</dbReference>
<dbReference type="InterPro" id="IPR036779">
    <property type="entry name" value="LysM_dom_sf"/>
</dbReference>
<dbReference type="OrthoDB" id="2033517at2"/>
<dbReference type="Gene3D" id="3.10.350.10">
    <property type="entry name" value="LysM domain"/>
    <property type="match status" value="1"/>
</dbReference>
<accession>A0A1R1QJ87</accession>
<dbReference type="SMART" id="SM00257">
    <property type="entry name" value="LysM"/>
    <property type="match status" value="1"/>
</dbReference>
<feature type="region of interest" description="Disordered" evidence="1">
    <location>
        <begin position="318"/>
        <end position="359"/>
    </location>
</feature>
<organism evidence="3 4">
    <name type="scientific">Bacillus swezeyi</name>
    <dbReference type="NCBI Taxonomy" id="1925020"/>
    <lineage>
        <taxon>Bacteria</taxon>
        <taxon>Bacillati</taxon>
        <taxon>Bacillota</taxon>
        <taxon>Bacilli</taxon>
        <taxon>Bacillales</taxon>
        <taxon>Bacillaceae</taxon>
        <taxon>Bacillus</taxon>
    </lineage>
</organism>
<feature type="region of interest" description="Disordered" evidence="1">
    <location>
        <begin position="238"/>
        <end position="268"/>
    </location>
</feature>
<feature type="compositionally biased region" description="Basic and acidic residues" evidence="1">
    <location>
        <begin position="54"/>
        <end position="94"/>
    </location>
</feature>
<evidence type="ECO:0000259" key="2">
    <source>
        <dbReference type="PROSITE" id="PS51782"/>
    </source>
</evidence>
<dbReference type="PROSITE" id="PS51782">
    <property type="entry name" value="LYSM"/>
    <property type="match status" value="1"/>
</dbReference>
<feature type="compositionally biased region" description="Low complexity" evidence="1">
    <location>
        <begin position="326"/>
        <end position="335"/>
    </location>
</feature>
<feature type="domain" description="LysM" evidence="2">
    <location>
        <begin position="2"/>
        <end position="47"/>
    </location>
</feature>
<name>A0A1R1QJ87_9BACI</name>
<dbReference type="InterPro" id="IPR014248">
    <property type="entry name" value="Spore_coat_assembly_SafA"/>
</dbReference>
<feature type="compositionally biased region" description="Low complexity" evidence="1">
    <location>
        <begin position="255"/>
        <end position="268"/>
    </location>
</feature>